<dbReference type="NCBIfam" id="TIGR00290">
    <property type="entry name" value="MJ0570_dom"/>
    <property type="match status" value="1"/>
</dbReference>
<evidence type="ECO:0000256" key="2">
    <source>
        <dbReference type="ARBA" id="ARBA00008496"/>
    </source>
</evidence>
<dbReference type="UniPathway" id="UPA00559"/>
<dbReference type="EMBL" id="UXUI01009422">
    <property type="protein sequence ID" value="VDD93682.1"/>
    <property type="molecule type" value="Genomic_DNA"/>
</dbReference>
<keyword evidence="12" id="KW-1185">Reference proteome</keyword>
<dbReference type="EC" id="6.3.1.14" evidence="3 9"/>
<dbReference type="GO" id="GO:0005524">
    <property type="term" value="F:ATP binding"/>
    <property type="evidence" value="ECO:0007669"/>
    <property type="project" value="UniProtKB-UniRule"/>
</dbReference>
<dbReference type="GO" id="GO:0017183">
    <property type="term" value="P:protein histidyl modification to diphthamide"/>
    <property type="evidence" value="ECO:0007669"/>
    <property type="project" value="UniProtKB-UniPathway"/>
</dbReference>
<dbReference type="PIRSF" id="PIRSF039123">
    <property type="entry name" value="Diphthamide_synthase"/>
    <property type="match status" value="1"/>
</dbReference>
<protein>
    <recommendedName>
        <fullName evidence="4 9">Diphthine--ammonia ligase</fullName>
        <ecNumber evidence="3 9">6.3.1.14</ecNumber>
    </recommendedName>
</protein>
<keyword evidence="5 9" id="KW-0436">Ligase</keyword>
<dbReference type="STRING" id="51028.A0A0N4VE87"/>
<dbReference type="SUPFAM" id="SSF52402">
    <property type="entry name" value="Adenine nucleotide alpha hydrolases-like"/>
    <property type="match status" value="1"/>
</dbReference>
<dbReference type="CDD" id="cd01994">
    <property type="entry name" value="AANH_PF0828-like"/>
    <property type="match status" value="1"/>
</dbReference>
<evidence type="ECO:0000256" key="4">
    <source>
        <dbReference type="ARBA" id="ARBA00018426"/>
    </source>
</evidence>
<dbReference type="InterPro" id="IPR014729">
    <property type="entry name" value="Rossmann-like_a/b/a_fold"/>
</dbReference>
<accession>A0A0N4VE87</accession>
<dbReference type="AlphaFoldDB" id="A0A0N4VE87"/>
<dbReference type="Gene3D" id="3.40.50.620">
    <property type="entry name" value="HUPs"/>
    <property type="match status" value="1"/>
</dbReference>
<evidence type="ECO:0000313" key="13">
    <source>
        <dbReference type="WBParaSite" id="EVEC_0000899001-mRNA-1"/>
    </source>
</evidence>
<evidence type="ECO:0000256" key="3">
    <source>
        <dbReference type="ARBA" id="ARBA00012089"/>
    </source>
</evidence>
<dbReference type="Gene3D" id="3.90.1490.10">
    <property type="entry name" value="putative n-type atp pyrophosphatase, domain 2"/>
    <property type="match status" value="1"/>
</dbReference>
<evidence type="ECO:0000256" key="9">
    <source>
        <dbReference type="PIRNR" id="PIRNR039123"/>
    </source>
</evidence>
<comment type="catalytic activity">
    <reaction evidence="8 9">
        <text>diphthine-[translation elongation factor 2] + NH4(+) + ATP = diphthamide-[translation elongation factor 2] + AMP + diphosphate + H(+)</text>
        <dbReference type="Rhea" id="RHEA:19753"/>
        <dbReference type="Rhea" id="RHEA-COMP:10172"/>
        <dbReference type="Rhea" id="RHEA-COMP:10174"/>
        <dbReference type="ChEBI" id="CHEBI:15378"/>
        <dbReference type="ChEBI" id="CHEBI:16692"/>
        <dbReference type="ChEBI" id="CHEBI:28938"/>
        <dbReference type="ChEBI" id="CHEBI:30616"/>
        <dbReference type="ChEBI" id="CHEBI:33019"/>
        <dbReference type="ChEBI" id="CHEBI:82696"/>
        <dbReference type="ChEBI" id="CHEBI:456215"/>
        <dbReference type="EC" id="6.3.1.14"/>
    </reaction>
</comment>
<evidence type="ECO:0000256" key="5">
    <source>
        <dbReference type="ARBA" id="ARBA00022598"/>
    </source>
</evidence>
<dbReference type="PANTHER" id="PTHR12196">
    <property type="entry name" value="DOMAIN OF UNKNOWN FUNCTION 71 DUF71 -CONTAINING PROTEIN"/>
    <property type="match status" value="1"/>
</dbReference>
<comment type="pathway">
    <text evidence="1 9">Protein modification; peptidyl-diphthamide biosynthesis.</text>
</comment>
<name>A0A0N4VE87_ENTVE</name>
<evidence type="ECO:0000313" key="12">
    <source>
        <dbReference type="Proteomes" id="UP000274131"/>
    </source>
</evidence>
<dbReference type="GO" id="GO:0017178">
    <property type="term" value="F:diphthine-ammonia ligase activity"/>
    <property type="evidence" value="ECO:0007669"/>
    <property type="project" value="UniProtKB-UniRule"/>
</dbReference>
<feature type="domain" description="Diphthamide synthase" evidence="10">
    <location>
        <begin position="1"/>
        <end position="222"/>
    </location>
</feature>
<dbReference type="Pfam" id="PF01902">
    <property type="entry name" value="Diphthami_syn_2"/>
    <property type="match status" value="1"/>
</dbReference>
<organism evidence="13">
    <name type="scientific">Enterobius vermicularis</name>
    <name type="common">Human pinworm</name>
    <dbReference type="NCBI Taxonomy" id="51028"/>
    <lineage>
        <taxon>Eukaryota</taxon>
        <taxon>Metazoa</taxon>
        <taxon>Ecdysozoa</taxon>
        <taxon>Nematoda</taxon>
        <taxon>Chromadorea</taxon>
        <taxon>Rhabditida</taxon>
        <taxon>Spirurina</taxon>
        <taxon>Oxyuridomorpha</taxon>
        <taxon>Oxyuroidea</taxon>
        <taxon>Oxyuridae</taxon>
        <taxon>Enterobius</taxon>
    </lineage>
</organism>
<keyword evidence="6 9" id="KW-0547">Nucleotide-binding</keyword>
<evidence type="ECO:0000313" key="11">
    <source>
        <dbReference type="EMBL" id="VDD93682.1"/>
    </source>
</evidence>
<evidence type="ECO:0000256" key="6">
    <source>
        <dbReference type="ARBA" id="ARBA00022741"/>
    </source>
</evidence>
<dbReference type="FunFam" id="3.40.50.620:FF:000145">
    <property type="entry name" value="ATP-binding domain containing protein"/>
    <property type="match status" value="1"/>
</dbReference>
<dbReference type="FunFam" id="3.90.1490.10:FF:000001">
    <property type="entry name" value="Diphthine--ammonia ligase"/>
    <property type="match status" value="1"/>
</dbReference>
<gene>
    <name evidence="11" type="ORF">EVEC_LOCUS8433</name>
</gene>
<reference evidence="11 12" key="2">
    <citation type="submission" date="2018-10" db="EMBL/GenBank/DDBJ databases">
        <authorList>
            <consortium name="Pathogen Informatics"/>
        </authorList>
    </citation>
    <scope>NUCLEOTIDE SEQUENCE [LARGE SCALE GENOMIC DNA]</scope>
</reference>
<dbReference type="Proteomes" id="UP000274131">
    <property type="component" value="Unassembled WGS sequence"/>
</dbReference>
<comment type="similarity">
    <text evidence="2 9">Belongs to the Diphthine--ammonia ligase family.</text>
</comment>
<evidence type="ECO:0000259" key="10">
    <source>
        <dbReference type="Pfam" id="PF01902"/>
    </source>
</evidence>
<reference evidence="13" key="1">
    <citation type="submission" date="2017-02" db="UniProtKB">
        <authorList>
            <consortium name="WormBaseParasite"/>
        </authorList>
    </citation>
    <scope>IDENTIFICATION</scope>
</reference>
<proteinExistence type="inferred from homology"/>
<dbReference type="WBParaSite" id="EVEC_0000899001-mRNA-1">
    <property type="protein sequence ID" value="EVEC_0000899001-mRNA-1"/>
    <property type="gene ID" value="EVEC_0000899001"/>
</dbReference>
<dbReference type="OrthoDB" id="686384at2759"/>
<dbReference type="PANTHER" id="PTHR12196:SF2">
    <property type="entry name" value="DIPHTHINE--AMMONIA LIGASE"/>
    <property type="match status" value="1"/>
</dbReference>
<comment type="function">
    <text evidence="9">Amidase that catalyzes the last step of diphthamide biosynthesis using ammonium and ATP.</text>
</comment>
<keyword evidence="7 9" id="KW-0067">ATP-binding</keyword>
<evidence type="ECO:0000256" key="8">
    <source>
        <dbReference type="ARBA" id="ARBA00048108"/>
    </source>
</evidence>
<dbReference type="InterPro" id="IPR002761">
    <property type="entry name" value="Diphthami_syn_dom"/>
</dbReference>
<dbReference type="InterPro" id="IPR030662">
    <property type="entry name" value="DPH6/MJ0570"/>
</dbReference>
<evidence type="ECO:0000256" key="7">
    <source>
        <dbReference type="ARBA" id="ARBA00022840"/>
    </source>
</evidence>
<sequence>MKVVGLVSGGKDSCYNMMKCTQEGHEIVCLANLYPSGGLDEVDSFMYQSVGYQGVQLYGEALELPLFRAEIRGLPLNQSLEYSLTKNDEVEDLYQLLVKVLHKFPDIKGVSAGAILSRYQKNRVENVCLRLGLKPLCKLWNVEQKSLLDEMIHDGISAILVKVATLGLDQQHIGKTLVEVRDRLLALNAKYGVSVCGEGGEYETFVLDCPLFKRRIVVDDYCVVTSSEDCGPVAYMRLEKFHLEPKS</sequence>
<evidence type="ECO:0000256" key="1">
    <source>
        <dbReference type="ARBA" id="ARBA00005156"/>
    </source>
</evidence>